<evidence type="ECO:0000256" key="3">
    <source>
        <dbReference type="ARBA" id="ARBA00009716"/>
    </source>
</evidence>
<name>A0A315YWI7_SEDFL</name>
<dbReference type="PROSITE" id="PS51278">
    <property type="entry name" value="GATASE_TYPE_2"/>
    <property type="match status" value="1"/>
</dbReference>
<comment type="cofactor">
    <cofactor evidence="2">
        <name>[3Fe-4S] cluster</name>
        <dbReference type="ChEBI" id="CHEBI:21137"/>
    </cofactor>
</comment>
<evidence type="ECO:0000256" key="13">
    <source>
        <dbReference type="ARBA" id="ARBA00023291"/>
    </source>
</evidence>
<comment type="caution">
    <text evidence="16">The sequence shown here is derived from an EMBL/GenBank/DDBJ whole genome shotgun (WGS) entry which is preliminary data.</text>
</comment>
<dbReference type="GO" id="GO:0019676">
    <property type="term" value="P:ammonia assimilation cycle"/>
    <property type="evidence" value="ECO:0007669"/>
    <property type="project" value="TreeGrafter"/>
</dbReference>
<dbReference type="NCBIfam" id="NF008730">
    <property type="entry name" value="PRK11750.1"/>
    <property type="match status" value="1"/>
</dbReference>
<feature type="domain" description="Glutamine amidotransferase type-2" evidence="15">
    <location>
        <begin position="15"/>
        <end position="402"/>
    </location>
</feature>
<dbReference type="Pfam" id="PF01645">
    <property type="entry name" value="Glu_synthase"/>
    <property type="match status" value="1"/>
</dbReference>
<keyword evidence="4" id="KW-0028">Amino-acid biosynthesis</keyword>
<keyword evidence="11" id="KW-0411">Iron-sulfur</keyword>
<evidence type="ECO:0000313" key="17">
    <source>
        <dbReference type="Proteomes" id="UP000245535"/>
    </source>
</evidence>
<evidence type="ECO:0000256" key="4">
    <source>
        <dbReference type="ARBA" id="ARBA00022605"/>
    </source>
</evidence>
<dbReference type="SUPFAM" id="SSF56235">
    <property type="entry name" value="N-terminal nucleophile aminohydrolases (Ntn hydrolases)"/>
    <property type="match status" value="1"/>
</dbReference>
<evidence type="ECO:0000259" key="15">
    <source>
        <dbReference type="PROSITE" id="PS51278"/>
    </source>
</evidence>
<evidence type="ECO:0000256" key="11">
    <source>
        <dbReference type="ARBA" id="ARBA00023014"/>
    </source>
</evidence>
<evidence type="ECO:0000256" key="1">
    <source>
        <dbReference type="ARBA" id="ARBA00001917"/>
    </source>
</evidence>
<dbReference type="Pfam" id="PF00310">
    <property type="entry name" value="GATase_2"/>
    <property type="match status" value="1"/>
</dbReference>
<protein>
    <submittedName>
        <fullName evidence="16">Glutamate synthase (NADPH/NADH) large chain</fullName>
    </submittedName>
</protein>
<organism evidence="16 17">
    <name type="scientific">Sediminitomix flava</name>
    <dbReference type="NCBI Taxonomy" id="379075"/>
    <lineage>
        <taxon>Bacteria</taxon>
        <taxon>Pseudomonadati</taxon>
        <taxon>Bacteroidota</taxon>
        <taxon>Cytophagia</taxon>
        <taxon>Cytophagales</taxon>
        <taxon>Flammeovirgaceae</taxon>
        <taxon>Sediminitomix</taxon>
    </lineage>
</organism>
<dbReference type="GO" id="GO:0015930">
    <property type="term" value="F:glutamate synthase activity"/>
    <property type="evidence" value="ECO:0007669"/>
    <property type="project" value="InterPro"/>
</dbReference>
<dbReference type="Gene3D" id="2.160.20.60">
    <property type="entry name" value="Glutamate synthase, alpha subunit, C-terminal domain"/>
    <property type="match status" value="1"/>
</dbReference>
<evidence type="ECO:0000256" key="2">
    <source>
        <dbReference type="ARBA" id="ARBA00001927"/>
    </source>
</evidence>
<gene>
    <name evidence="16" type="ORF">BC781_11140</name>
</gene>
<evidence type="ECO:0000256" key="9">
    <source>
        <dbReference type="ARBA" id="ARBA00023002"/>
    </source>
</evidence>
<dbReference type="GO" id="GO:0006537">
    <property type="term" value="P:glutamate biosynthetic process"/>
    <property type="evidence" value="ECO:0007669"/>
    <property type="project" value="UniProtKB-KW"/>
</dbReference>
<evidence type="ECO:0000256" key="5">
    <source>
        <dbReference type="ARBA" id="ARBA00022630"/>
    </source>
</evidence>
<dbReference type="SUPFAM" id="SSF51395">
    <property type="entry name" value="FMN-linked oxidoreductases"/>
    <property type="match status" value="1"/>
</dbReference>
<sequence>MNSMKERLTSFKDNCGFGMVAHARNIPSRQMTLDAIEALSRMIHRGAVAADGKSGDGSGLLFSMPHQFMNRVAELNGFDLPETYAIAMMFLTNERQKEVFCEYCEKSDLRVLFFREVPVDTQPLGEQAKETLPNITQAFVIPNSLISTRRFSSLLYLVRKEVEHALKDEEDFYICSFSDRVISYKGLVMPTVIKDFYLDLSEDDFEVSFALFHQRFSTNTLPRWPLAQPFRTLAHNGEINSIQANRFNVKVSEELMESLVFSKEELDRIFPILTEGASDSASLDNFFEFLVQAGVDFFKAARCVIPAPWQNAPMIDSKLRDFYEYLSSNFEAWDGPAAVNLTDGRYIACMIDRNGLRPAKYIITKDDRVVIASEYGVVDIDDEDIVEQGRLKGGEMMAIDLKYGRILKNEEVNDYLKDQRPWGKWLRQNNYYLKDHIGKNFTDFADYSYDNMVDMQRYHNFTNEVVEQVIAPMVEKGKEETGSMGDDTPLACFSTVQRSFTDFFRQKFAQVTNPPIDPLRERIVMSTSVTFGPRNNPLRNGPDGSHRLKTMNPLLSFEKMNVLKAHGEKGNFLYDPVYKSAVFSTTFKKDLKQSLVDLGEAVVKAVRDDKAGIIYFDDRSLDGKNRLIPMAMVVGYVNQLLAEKRIRGAVSIVAITGEVYDSHSAAVMLGYGATAVYPYLLWSTVMQLAKRKKEDCWQEQKKVLQKTQKAINLGLLKIMSKMGISTLDSYQNSALFDVVGLSEEVRSMCFTSSVGLLKGLSFDDIEFRIHKNHKQAFKRHYMKRMYPLEVGSFYKYMDNGEYHDFSPEVAQQIHKIARKGTPEAYEEFKDRINHRGQKMIRDFFEFNSERPSISIDEVEPLKDITWRFASAAMSLGSISPEAHEAIAEAMNQLGGQSNSGEGGEAKRRFGTNLNSKIKQIASGRFGVTPEYLRSAEEIQIKVAQGAKPGEGGQLPGSKVTPLIATLRCTIPGVTLISPPPHHDIYSIEDLAQLIFDLKQVNPKARVSVKLVSSAGVGTIAVGVAKAYADKIIISGADGGTGAAQLGSIKFAGNPWELGLSEAHNALKANGLRGNVELQTDGGLKTGLDIVKAAILGAESYAFGTTILTTVGCKILRVCHLNKCSVGVATQDEMLRAYYVGTVKGIVNYLTAVGEEVRQILAELGYKKLDDIIGQTHLLKVINDEFAKKFDFSDVLYNGEGFNVRQSKRNTPWDDNVYEKAILKELEPVIRAPHQKVVLDKKIVNTNRSFGAMISGEIAGHYGDKGLTKELITLNLTGTAGQSFGAFLVRGMMLKLYGQANDYVGKGMRGGQIIITSSDLSGARGLAGNTCLYGATGGKLFVAGTVGERFGVRNSGALAVVEGTGDHACEYMTGGTVVILGETGYNFGAGMTGGAAFVYDPDRKFVDKMNQELIKAERIDTDDQDEARYYLLRILRSYHYRTSSEKAKRILDNFREESRNFYLVTSKDMKAPLNPMEGD</sequence>
<dbReference type="InterPro" id="IPR029055">
    <property type="entry name" value="Ntn_hydrolases_N"/>
</dbReference>
<keyword evidence="9" id="KW-0560">Oxidoreductase</keyword>
<dbReference type="Proteomes" id="UP000245535">
    <property type="component" value="Unassembled WGS sequence"/>
</dbReference>
<accession>A0A315YWI7</accession>
<dbReference type="SUPFAM" id="SSF69336">
    <property type="entry name" value="Alpha subunit of glutamate synthase, C-terminal domain"/>
    <property type="match status" value="1"/>
</dbReference>
<keyword evidence="6" id="KW-0288">FMN</keyword>
<comment type="similarity">
    <text evidence="3">Belongs to the glutamate synthase family.</text>
</comment>
<keyword evidence="7" id="KW-0479">Metal-binding</keyword>
<evidence type="ECO:0000256" key="7">
    <source>
        <dbReference type="ARBA" id="ARBA00022723"/>
    </source>
</evidence>
<keyword evidence="12" id="KW-0314">Glutamate biosynthesis</keyword>
<dbReference type="GO" id="GO:0051538">
    <property type="term" value="F:3 iron, 4 sulfur cluster binding"/>
    <property type="evidence" value="ECO:0007669"/>
    <property type="project" value="UniProtKB-KW"/>
</dbReference>
<keyword evidence="8" id="KW-0315">Glutamine amidotransferase</keyword>
<evidence type="ECO:0000256" key="10">
    <source>
        <dbReference type="ARBA" id="ARBA00023004"/>
    </source>
</evidence>
<keyword evidence="13" id="KW-0003">3Fe-4S</keyword>
<dbReference type="PANTHER" id="PTHR11938:SF133">
    <property type="entry name" value="GLUTAMATE SYNTHASE (NADH)"/>
    <property type="match status" value="1"/>
</dbReference>
<dbReference type="InterPro" id="IPR006982">
    <property type="entry name" value="Glu_synth_centr_N"/>
</dbReference>
<proteinExistence type="inferred from homology"/>
<dbReference type="Gene3D" id="3.20.20.70">
    <property type="entry name" value="Aldolase class I"/>
    <property type="match status" value="2"/>
</dbReference>
<dbReference type="InterPro" id="IPR036485">
    <property type="entry name" value="Glu_synth_asu_C_sf"/>
</dbReference>
<keyword evidence="5" id="KW-0285">Flavoprotein</keyword>
<comment type="pathway">
    <text evidence="14">Amino-acid biosynthesis.</text>
</comment>
<dbReference type="InterPro" id="IPR002489">
    <property type="entry name" value="Glu_synth_asu_C"/>
</dbReference>
<evidence type="ECO:0000256" key="14">
    <source>
        <dbReference type="ARBA" id="ARBA00029440"/>
    </source>
</evidence>
<dbReference type="CDD" id="cd00713">
    <property type="entry name" value="GltS"/>
    <property type="match status" value="1"/>
</dbReference>
<dbReference type="OrthoDB" id="9758182at2"/>
<dbReference type="InterPro" id="IPR002932">
    <property type="entry name" value="Glu_synthdom"/>
</dbReference>
<evidence type="ECO:0000256" key="12">
    <source>
        <dbReference type="ARBA" id="ARBA00023164"/>
    </source>
</evidence>
<dbReference type="CDD" id="cd00982">
    <property type="entry name" value="gltB_C"/>
    <property type="match status" value="1"/>
</dbReference>
<dbReference type="GO" id="GO:0046872">
    <property type="term" value="F:metal ion binding"/>
    <property type="evidence" value="ECO:0007669"/>
    <property type="project" value="UniProtKB-KW"/>
</dbReference>
<dbReference type="InterPro" id="IPR050711">
    <property type="entry name" value="ET-N_metabolism_enzyme"/>
</dbReference>
<dbReference type="CDD" id="cd02808">
    <property type="entry name" value="GltS_FMN"/>
    <property type="match status" value="1"/>
</dbReference>
<evidence type="ECO:0000256" key="8">
    <source>
        <dbReference type="ARBA" id="ARBA00022962"/>
    </source>
</evidence>
<evidence type="ECO:0000256" key="6">
    <source>
        <dbReference type="ARBA" id="ARBA00022643"/>
    </source>
</evidence>
<dbReference type="InterPro" id="IPR013785">
    <property type="entry name" value="Aldolase_TIM"/>
</dbReference>
<dbReference type="Pfam" id="PF01493">
    <property type="entry name" value="GXGXG"/>
    <property type="match status" value="1"/>
</dbReference>
<comment type="cofactor">
    <cofactor evidence="1">
        <name>FMN</name>
        <dbReference type="ChEBI" id="CHEBI:58210"/>
    </cofactor>
</comment>
<dbReference type="EMBL" id="QGDO01000011">
    <property type="protein sequence ID" value="PWJ34130.1"/>
    <property type="molecule type" value="Genomic_DNA"/>
</dbReference>
<reference evidence="16 17" key="1">
    <citation type="submission" date="2018-03" db="EMBL/GenBank/DDBJ databases">
        <title>Genomic Encyclopedia of Archaeal and Bacterial Type Strains, Phase II (KMG-II): from individual species to whole genera.</title>
        <authorList>
            <person name="Goeker M."/>
        </authorList>
    </citation>
    <scope>NUCLEOTIDE SEQUENCE [LARGE SCALE GENOMIC DNA]</scope>
    <source>
        <strain evidence="16 17">DSM 28229</strain>
    </source>
</reference>
<dbReference type="PANTHER" id="PTHR11938">
    <property type="entry name" value="FAD NADPH DEHYDROGENASE/OXIDOREDUCTASE"/>
    <property type="match status" value="1"/>
</dbReference>
<keyword evidence="17" id="KW-1185">Reference proteome</keyword>
<keyword evidence="10" id="KW-0408">Iron</keyword>
<evidence type="ECO:0000313" key="16">
    <source>
        <dbReference type="EMBL" id="PWJ34130.1"/>
    </source>
</evidence>
<dbReference type="InterPro" id="IPR017932">
    <property type="entry name" value="GATase_2_dom"/>
</dbReference>
<dbReference type="Gene3D" id="3.60.20.10">
    <property type="entry name" value="Glutamine Phosphoribosylpyrophosphate, subunit 1, domain 1"/>
    <property type="match status" value="1"/>
</dbReference>
<dbReference type="Pfam" id="PF04898">
    <property type="entry name" value="Glu_syn_central"/>
    <property type="match status" value="1"/>
</dbReference>